<dbReference type="STRING" id="172713.GCA_001705305_00063"/>
<dbReference type="GO" id="GO:0000976">
    <property type="term" value="F:transcription cis-regulatory region binding"/>
    <property type="evidence" value="ECO:0007669"/>
    <property type="project" value="TreeGrafter"/>
</dbReference>
<evidence type="ECO:0000256" key="1">
    <source>
        <dbReference type="ARBA" id="ARBA00022553"/>
    </source>
</evidence>
<accession>A0A222WQU7</accession>
<dbReference type="PROSITE" id="PS51755">
    <property type="entry name" value="OMPR_PHOB"/>
    <property type="match status" value="1"/>
</dbReference>
<dbReference type="AlphaFoldDB" id="A0A222WQU7"/>
<dbReference type="GO" id="GO:0000156">
    <property type="term" value="F:phosphorelay response regulator activity"/>
    <property type="evidence" value="ECO:0007669"/>
    <property type="project" value="TreeGrafter"/>
</dbReference>
<dbReference type="Proteomes" id="UP000214666">
    <property type="component" value="Chromosome"/>
</dbReference>
<keyword evidence="2" id="KW-0902">Two-component regulatory system</keyword>
<evidence type="ECO:0000256" key="5">
    <source>
        <dbReference type="ARBA" id="ARBA00023163"/>
    </source>
</evidence>
<name>A0A222WQU7_9BACL</name>
<dbReference type="InterPro" id="IPR036388">
    <property type="entry name" value="WH-like_DNA-bd_sf"/>
</dbReference>
<feature type="DNA-binding region" description="OmpR/PhoB-type" evidence="7">
    <location>
        <begin position="132"/>
        <end position="231"/>
    </location>
</feature>
<dbReference type="GO" id="GO:0032993">
    <property type="term" value="C:protein-DNA complex"/>
    <property type="evidence" value="ECO:0007669"/>
    <property type="project" value="TreeGrafter"/>
</dbReference>
<organism evidence="10 11">
    <name type="scientific">Paenibacillus kribbensis</name>
    <dbReference type="NCBI Taxonomy" id="172713"/>
    <lineage>
        <taxon>Bacteria</taxon>
        <taxon>Bacillati</taxon>
        <taxon>Bacillota</taxon>
        <taxon>Bacilli</taxon>
        <taxon>Bacillales</taxon>
        <taxon>Paenibacillaceae</taxon>
        <taxon>Paenibacillus</taxon>
    </lineage>
</organism>
<evidence type="ECO:0000256" key="3">
    <source>
        <dbReference type="ARBA" id="ARBA00023015"/>
    </source>
</evidence>
<dbReference type="PROSITE" id="PS50110">
    <property type="entry name" value="RESPONSE_REGULATORY"/>
    <property type="match status" value="1"/>
</dbReference>
<dbReference type="Gene3D" id="1.10.10.10">
    <property type="entry name" value="Winged helix-like DNA-binding domain superfamily/Winged helix DNA-binding domain"/>
    <property type="match status" value="1"/>
</dbReference>
<dbReference type="RefSeq" id="WP_094155752.1">
    <property type="nucleotide sequence ID" value="NZ_CP020028.1"/>
</dbReference>
<evidence type="ECO:0000313" key="10">
    <source>
        <dbReference type="EMBL" id="ASR48355.1"/>
    </source>
</evidence>
<evidence type="ECO:0000256" key="7">
    <source>
        <dbReference type="PROSITE-ProRule" id="PRU01091"/>
    </source>
</evidence>
<dbReference type="FunFam" id="1.10.10.10:FF:000005">
    <property type="entry name" value="Two-component system response regulator"/>
    <property type="match status" value="1"/>
</dbReference>
<feature type="domain" description="OmpR/PhoB-type" evidence="9">
    <location>
        <begin position="132"/>
        <end position="231"/>
    </location>
</feature>
<dbReference type="InterPro" id="IPR011006">
    <property type="entry name" value="CheY-like_superfamily"/>
</dbReference>
<gene>
    <name evidence="10" type="ORF">B4V02_17445</name>
</gene>
<dbReference type="SMART" id="SM00448">
    <property type="entry name" value="REC"/>
    <property type="match status" value="1"/>
</dbReference>
<keyword evidence="1 6" id="KW-0597">Phosphoprotein</keyword>
<keyword evidence="11" id="KW-1185">Reference proteome</keyword>
<protein>
    <submittedName>
        <fullName evidence="10">DNA-binding response regulator</fullName>
    </submittedName>
</protein>
<evidence type="ECO:0000256" key="6">
    <source>
        <dbReference type="PROSITE-ProRule" id="PRU00169"/>
    </source>
</evidence>
<dbReference type="PANTHER" id="PTHR48111:SF22">
    <property type="entry name" value="REGULATOR OF RPOS"/>
    <property type="match status" value="1"/>
</dbReference>
<dbReference type="GO" id="GO:0005829">
    <property type="term" value="C:cytosol"/>
    <property type="evidence" value="ECO:0007669"/>
    <property type="project" value="TreeGrafter"/>
</dbReference>
<dbReference type="InterPro" id="IPR001789">
    <property type="entry name" value="Sig_transdc_resp-reg_receiver"/>
</dbReference>
<dbReference type="Gene3D" id="3.40.50.2300">
    <property type="match status" value="1"/>
</dbReference>
<dbReference type="FunFam" id="3.40.50.2300:FF:000001">
    <property type="entry name" value="DNA-binding response regulator PhoB"/>
    <property type="match status" value="1"/>
</dbReference>
<evidence type="ECO:0000256" key="4">
    <source>
        <dbReference type="ARBA" id="ARBA00023125"/>
    </source>
</evidence>
<dbReference type="InterPro" id="IPR016032">
    <property type="entry name" value="Sig_transdc_resp-reg_C-effctor"/>
</dbReference>
<feature type="modified residue" description="4-aspartylphosphate" evidence="6">
    <location>
        <position position="53"/>
    </location>
</feature>
<dbReference type="CDD" id="cd00383">
    <property type="entry name" value="trans_reg_C"/>
    <property type="match status" value="1"/>
</dbReference>
<sequence length="233" mass="26508">MNQSILIVEDEEKIARLLEIELEFEGYRVVKEKNGIDGLETYYKGTWDLVLLDIMVPGLSGTQLLQRIRKNDANIPVILLTAKSSIADKVEGLDLGANDYITKPFVIEELLARVRAALRVAATKDTAPRMADTWLGAGDLRLHEGTREVLRGEHSVDLTPREFDLLVHLLRHQRQVLSREQLLENVWGIDYVGDTNVVDVYIRYVRNKIDPTRQLPELIHTVRGIGYVLKESV</sequence>
<dbReference type="InterPro" id="IPR039420">
    <property type="entry name" value="WalR-like"/>
</dbReference>
<keyword evidence="5" id="KW-0804">Transcription</keyword>
<dbReference type="OrthoDB" id="9790442at2"/>
<keyword evidence="4 7" id="KW-0238">DNA-binding</keyword>
<dbReference type="CDD" id="cd17574">
    <property type="entry name" value="REC_OmpR"/>
    <property type="match status" value="1"/>
</dbReference>
<proteinExistence type="predicted"/>
<dbReference type="SUPFAM" id="SSF52172">
    <property type="entry name" value="CheY-like"/>
    <property type="match status" value="1"/>
</dbReference>
<evidence type="ECO:0000259" key="8">
    <source>
        <dbReference type="PROSITE" id="PS50110"/>
    </source>
</evidence>
<reference evidence="10 11" key="1">
    <citation type="submission" date="2017-03" db="EMBL/GenBank/DDBJ databases">
        <title>Complete genome sequence of Paenibacillus Kribbensis producing bioflocculants.</title>
        <authorList>
            <person name="Lee H.-G."/>
            <person name="Oh H.-M."/>
        </authorList>
    </citation>
    <scope>NUCLEOTIDE SEQUENCE [LARGE SCALE GENOMIC DNA]</scope>
    <source>
        <strain evidence="10 11">AM49</strain>
    </source>
</reference>
<dbReference type="InterPro" id="IPR001867">
    <property type="entry name" value="OmpR/PhoB-type_DNA-bd"/>
</dbReference>
<dbReference type="PANTHER" id="PTHR48111">
    <property type="entry name" value="REGULATOR OF RPOS"/>
    <property type="match status" value="1"/>
</dbReference>
<keyword evidence="3" id="KW-0805">Transcription regulation</keyword>
<evidence type="ECO:0000259" key="9">
    <source>
        <dbReference type="PROSITE" id="PS51755"/>
    </source>
</evidence>
<dbReference type="EMBL" id="CP020028">
    <property type="protein sequence ID" value="ASR48355.1"/>
    <property type="molecule type" value="Genomic_DNA"/>
</dbReference>
<dbReference type="Gene3D" id="6.10.250.690">
    <property type="match status" value="1"/>
</dbReference>
<evidence type="ECO:0000313" key="11">
    <source>
        <dbReference type="Proteomes" id="UP000214666"/>
    </source>
</evidence>
<dbReference type="SMART" id="SM00862">
    <property type="entry name" value="Trans_reg_C"/>
    <property type="match status" value="1"/>
</dbReference>
<evidence type="ECO:0000256" key="2">
    <source>
        <dbReference type="ARBA" id="ARBA00023012"/>
    </source>
</evidence>
<dbReference type="Pfam" id="PF00486">
    <property type="entry name" value="Trans_reg_C"/>
    <property type="match status" value="1"/>
</dbReference>
<dbReference type="SUPFAM" id="SSF46894">
    <property type="entry name" value="C-terminal effector domain of the bipartite response regulators"/>
    <property type="match status" value="1"/>
</dbReference>
<dbReference type="KEGG" id="pkb:B4V02_17445"/>
<dbReference type="GO" id="GO:0006355">
    <property type="term" value="P:regulation of DNA-templated transcription"/>
    <property type="evidence" value="ECO:0007669"/>
    <property type="project" value="InterPro"/>
</dbReference>
<dbReference type="Pfam" id="PF00072">
    <property type="entry name" value="Response_reg"/>
    <property type="match status" value="1"/>
</dbReference>
<feature type="domain" description="Response regulatory" evidence="8">
    <location>
        <begin position="4"/>
        <end position="118"/>
    </location>
</feature>